<dbReference type="EMBL" id="JACEZS010000004">
    <property type="protein sequence ID" value="MBA5605005.1"/>
    <property type="molecule type" value="Genomic_DNA"/>
</dbReference>
<name>A0A7W2EG10_9BURK</name>
<organism evidence="1 2">
    <name type="scientific">Rugamonas fusca</name>
    <dbReference type="NCBI Taxonomy" id="2758568"/>
    <lineage>
        <taxon>Bacteria</taxon>
        <taxon>Pseudomonadati</taxon>
        <taxon>Pseudomonadota</taxon>
        <taxon>Betaproteobacteria</taxon>
        <taxon>Burkholderiales</taxon>
        <taxon>Oxalobacteraceae</taxon>
        <taxon>Telluria group</taxon>
        <taxon>Rugamonas</taxon>
    </lineage>
</organism>
<gene>
    <name evidence="1" type="ORF">H3H36_06460</name>
</gene>
<evidence type="ECO:0000313" key="1">
    <source>
        <dbReference type="EMBL" id="MBA5605005.1"/>
    </source>
</evidence>
<dbReference type="RefSeq" id="WP_182215424.1">
    <property type="nucleotide sequence ID" value="NZ_JACEZS010000004.1"/>
</dbReference>
<dbReference type="Proteomes" id="UP000566711">
    <property type="component" value="Unassembled WGS sequence"/>
</dbReference>
<accession>A0A7W2EG10</accession>
<sequence>MQIHIFRGPGRVFGFTLAPTGDNLPGKYAPWTAFKTIELNRHAHTPGVDANECLDDIETYGVHVTDAHVRITEAALS</sequence>
<proteinExistence type="predicted"/>
<evidence type="ECO:0000313" key="2">
    <source>
        <dbReference type="Proteomes" id="UP000566711"/>
    </source>
</evidence>
<comment type="caution">
    <text evidence="1">The sequence shown here is derived from an EMBL/GenBank/DDBJ whole genome shotgun (WGS) entry which is preliminary data.</text>
</comment>
<dbReference type="AlphaFoldDB" id="A0A7W2EG10"/>
<protein>
    <submittedName>
        <fullName evidence="1">Uncharacterized protein</fullName>
    </submittedName>
</protein>
<reference evidence="1 2" key="1">
    <citation type="submission" date="2020-07" db="EMBL/GenBank/DDBJ databases">
        <title>Novel species isolated from subtropical streams in China.</title>
        <authorList>
            <person name="Lu H."/>
        </authorList>
    </citation>
    <scope>NUCLEOTIDE SEQUENCE [LARGE SCALE GENOMIC DNA]</scope>
    <source>
        <strain evidence="1 2">FT3S</strain>
    </source>
</reference>
<keyword evidence="2" id="KW-1185">Reference proteome</keyword>